<dbReference type="InterPro" id="IPR009078">
    <property type="entry name" value="Ferritin-like_SF"/>
</dbReference>
<dbReference type="Proteomes" id="UP000636888">
    <property type="component" value="Unassembled WGS sequence"/>
</dbReference>
<evidence type="ECO:0000313" key="3">
    <source>
        <dbReference type="Proteomes" id="UP000636888"/>
    </source>
</evidence>
<feature type="domain" description="DUF2383" evidence="1">
    <location>
        <begin position="6"/>
        <end position="111"/>
    </location>
</feature>
<dbReference type="Pfam" id="PF09537">
    <property type="entry name" value="DUF2383"/>
    <property type="match status" value="1"/>
</dbReference>
<accession>A0A8J7LY07</accession>
<protein>
    <submittedName>
        <fullName evidence="2">Ferritin-like domain-containing protein</fullName>
    </submittedName>
</protein>
<evidence type="ECO:0000259" key="1">
    <source>
        <dbReference type="Pfam" id="PF09537"/>
    </source>
</evidence>
<proteinExistence type="predicted"/>
<comment type="caution">
    <text evidence="2">The sequence shown here is derived from an EMBL/GenBank/DDBJ whole genome shotgun (WGS) entry which is preliminary data.</text>
</comment>
<dbReference type="EMBL" id="JAEMHM010000003">
    <property type="protein sequence ID" value="MBJ6724051.1"/>
    <property type="molecule type" value="Genomic_DNA"/>
</dbReference>
<sequence>MDRQEIIDRLNDLIQLDADAVVAYDHAIRNVKYDDIRTKLTEFQEDHRQHIQTLTVQVQRLDGRPVKTTPDLKGYLQEGLTALRSITGTEGALLAMQTNEKQTNKKYAEAHELDFPQEIKSIITVNLSDEQRHLSYIQEILDTPRREL</sequence>
<gene>
    <name evidence="2" type="ORF">JFN93_04955</name>
</gene>
<dbReference type="AlphaFoldDB" id="A0A8J7LY07"/>
<dbReference type="InterPro" id="IPR019052">
    <property type="entry name" value="DUF2383"/>
</dbReference>
<dbReference type="RefSeq" id="WP_199382887.1">
    <property type="nucleotide sequence ID" value="NZ_JAEMHM010000003.1"/>
</dbReference>
<dbReference type="InterPro" id="IPR012347">
    <property type="entry name" value="Ferritin-like"/>
</dbReference>
<organism evidence="2 3">
    <name type="scientific">Geomesophilobacter sediminis</name>
    <dbReference type="NCBI Taxonomy" id="2798584"/>
    <lineage>
        <taxon>Bacteria</taxon>
        <taxon>Pseudomonadati</taxon>
        <taxon>Thermodesulfobacteriota</taxon>
        <taxon>Desulfuromonadia</taxon>
        <taxon>Geobacterales</taxon>
        <taxon>Geobacteraceae</taxon>
        <taxon>Geomesophilobacter</taxon>
    </lineage>
</organism>
<name>A0A8J7LY07_9BACT</name>
<dbReference type="Gene3D" id="1.20.1260.10">
    <property type="match status" value="1"/>
</dbReference>
<keyword evidence="3" id="KW-1185">Reference proteome</keyword>
<dbReference type="CDD" id="cd00657">
    <property type="entry name" value="Ferritin_like"/>
    <property type="match status" value="1"/>
</dbReference>
<evidence type="ECO:0000313" key="2">
    <source>
        <dbReference type="EMBL" id="MBJ6724051.1"/>
    </source>
</evidence>
<reference evidence="2" key="1">
    <citation type="submission" date="2020-12" db="EMBL/GenBank/DDBJ databases">
        <title>Geomonas sp. Red875, isolated from river sediment.</title>
        <authorList>
            <person name="Xu Z."/>
            <person name="Zhang Z."/>
            <person name="Masuda Y."/>
            <person name="Itoh H."/>
            <person name="Senoo K."/>
        </authorList>
    </citation>
    <scope>NUCLEOTIDE SEQUENCE</scope>
    <source>
        <strain evidence="2">Red875</strain>
    </source>
</reference>
<dbReference type="SUPFAM" id="SSF47240">
    <property type="entry name" value="Ferritin-like"/>
    <property type="match status" value="1"/>
</dbReference>